<sequence length="162" mass="17463">MDIANATVDLSNPAQILSAIQYLQRRAVKSGCYTFYFTHLVPQPTNPLDVQQTCGMLVQAGEIVSHAGDMAHHGNAITNAAYALFSATSVNSSMTHYHEMIHGAVNGTGGMSGAVVGFWRGANNMHQRLGNTTARDDPEKLGMHIFGKNEMERAKAEVARCA</sequence>
<dbReference type="AlphaFoldDB" id="A0A4U0UJ27"/>
<protein>
    <submittedName>
        <fullName evidence="1">Uncharacterized protein</fullName>
    </submittedName>
</protein>
<evidence type="ECO:0000313" key="2">
    <source>
        <dbReference type="Proteomes" id="UP000310066"/>
    </source>
</evidence>
<evidence type="ECO:0000313" key="1">
    <source>
        <dbReference type="EMBL" id="TKA35638.1"/>
    </source>
</evidence>
<organism evidence="1 2">
    <name type="scientific">Friedmanniomyces endolithicus</name>
    <dbReference type="NCBI Taxonomy" id="329885"/>
    <lineage>
        <taxon>Eukaryota</taxon>
        <taxon>Fungi</taxon>
        <taxon>Dikarya</taxon>
        <taxon>Ascomycota</taxon>
        <taxon>Pezizomycotina</taxon>
        <taxon>Dothideomycetes</taxon>
        <taxon>Dothideomycetidae</taxon>
        <taxon>Mycosphaerellales</taxon>
        <taxon>Teratosphaeriaceae</taxon>
        <taxon>Friedmanniomyces</taxon>
    </lineage>
</organism>
<proteinExistence type="predicted"/>
<accession>A0A4U0UJ27</accession>
<dbReference type="Proteomes" id="UP000310066">
    <property type="component" value="Unassembled WGS sequence"/>
</dbReference>
<comment type="caution">
    <text evidence="1">The sequence shown here is derived from an EMBL/GenBank/DDBJ whole genome shotgun (WGS) entry which is preliminary data.</text>
</comment>
<dbReference type="OrthoDB" id="3820929at2759"/>
<gene>
    <name evidence="1" type="ORF">B0A54_12606</name>
</gene>
<reference evidence="1 2" key="1">
    <citation type="submission" date="2017-03" db="EMBL/GenBank/DDBJ databases">
        <title>Genomes of endolithic fungi from Antarctica.</title>
        <authorList>
            <person name="Coleine C."/>
            <person name="Masonjones S."/>
            <person name="Stajich J.E."/>
        </authorList>
    </citation>
    <scope>NUCLEOTIDE SEQUENCE [LARGE SCALE GENOMIC DNA]</scope>
    <source>
        <strain evidence="1 2">CCFEE 5311</strain>
    </source>
</reference>
<dbReference type="EMBL" id="NAJP01000067">
    <property type="protein sequence ID" value="TKA35638.1"/>
    <property type="molecule type" value="Genomic_DNA"/>
</dbReference>
<name>A0A4U0UJ27_9PEZI</name>